<accession>A0A0F9CFP6</accession>
<dbReference type="GO" id="GO:0006260">
    <property type="term" value="P:DNA replication"/>
    <property type="evidence" value="ECO:0007669"/>
    <property type="project" value="InterPro"/>
</dbReference>
<dbReference type="EMBL" id="LAZR01033489">
    <property type="protein sequence ID" value="KKL47934.1"/>
    <property type="molecule type" value="Genomic_DNA"/>
</dbReference>
<dbReference type="AlphaFoldDB" id="A0A0F9CFP6"/>
<dbReference type="InterPro" id="IPR027417">
    <property type="entry name" value="P-loop_NTPase"/>
</dbReference>
<reference evidence="2" key="1">
    <citation type="journal article" date="2015" name="Nature">
        <title>Complex archaea that bridge the gap between prokaryotes and eukaryotes.</title>
        <authorList>
            <person name="Spang A."/>
            <person name="Saw J.H."/>
            <person name="Jorgensen S.L."/>
            <person name="Zaremba-Niedzwiedzka K."/>
            <person name="Martijn J."/>
            <person name="Lind A.E."/>
            <person name="van Eijk R."/>
            <person name="Schleper C."/>
            <person name="Guy L."/>
            <person name="Ettema T.J."/>
        </authorList>
    </citation>
    <scope>NUCLEOTIDE SEQUENCE</scope>
</reference>
<feature type="domain" description="SF4 helicase" evidence="1">
    <location>
        <begin position="66"/>
        <end position="333"/>
    </location>
</feature>
<dbReference type="CDD" id="cd00984">
    <property type="entry name" value="DnaB_C"/>
    <property type="match status" value="1"/>
</dbReference>
<dbReference type="Gene3D" id="3.40.50.300">
    <property type="entry name" value="P-loop containing nucleotide triphosphate hydrolases"/>
    <property type="match status" value="1"/>
</dbReference>
<dbReference type="PANTHER" id="PTHR30153">
    <property type="entry name" value="REPLICATIVE DNA HELICASE DNAB"/>
    <property type="match status" value="1"/>
</dbReference>
<dbReference type="PROSITE" id="PS51199">
    <property type="entry name" value="SF4_HELICASE"/>
    <property type="match status" value="1"/>
</dbReference>
<feature type="non-terminal residue" evidence="2">
    <location>
        <position position="1"/>
    </location>
</feature>
<dbReference type="InterPro" id="IPR007694">
    <property type="entry name" value="DNA_helicase_DnaB-like_C"/>
</dbReference>
<proteinExistence type="predicted"/>
<organism evidence="2">
    <name type="scientific">marine sediment metagenome</name>
    <dbReference type="NCBI Taxonomy" id="412755"/>
    <lineage>
        <taxon>unclassified sequences</taxon>
        <taxon>metagenomes</taxon>
        <taxon>ecological metagenomes</taxon>
    </lineage>
</organism>
<gene>
    <name evidence="2" type="ORF">LCGC14_2330590</name>
</gene>
<dbReference type="GO" id="GO:0005524">
    <property type="term" value="F:ATP binding"/>
    <property type="evidence" value="ECO:0007669"/>
    <property type="project" value="InterPro"/>
</dbReference>
<protein>
    <recommendedName>
        <fullName evidence="1">SF4 helicase domain-containing protein</fullName>
    </recommendedName>
</protein>
<dbReference type="Pfam" id="PF03796">
    <property type="entry name" value="DnaB_C"/>
    <property type="match status" value="1"/>
</dbReference>
<name>A0A0F9CFP6_9ZZZZ</name>
<dbReference type="PANTHER" id="PTHR30153:SF2">
    <property type="entry name" value="REPLICATIVE DNA HELICASE"/>
    <property type="match status" value="1"/>
</dbReference>
<evidence type="ECO:0000259" key="1">
    <source>
        <dbReference type="PROSITE" id="PS51199"/>
    </source>
</evidence>
<sequence>EKSRLRRLWTISEELRAAALEGGKSSEIIDSSLERLIETAPVVGGGAKSVKEAVNNQEVYQSLVNPSSGDKGIETGIHELDELTNGLHGGELVVIGARTSTGKTAFALGIAAHYCAQGGSVLIFSLEMTRLALIHRILCAEARVNSQNFRKGFLTKEQRRPVNAALTEIMKWKLYIDEQSSHDIGELLSISRRESAQHQIDLIIVDYLQLVHARNKQDNRVAEITAVTQGLKKLARDQDIPVIALSQLSRAVERRGGGDKRPQLSDLRESGSIEQDADVVVFIYREEVYKPGRPDLSGKAELIVSKQRNGPTGVIKAAFLKDYARFANLEGFRAE</sequence>
<evidence type="ECO:0000313" key="2">
    <source>
        <dbReference type="EMBL" id="KKL47934.1"/>
    </source>
</evidence>
<dbReference type="GO" id="GO:0003678">
    <property type="term" value="F:DNA helicase activity"/>
    <property type="evidence" value="ECO:0007669"/>
    <property type="project" value="InterPro"/>
</dbReference>
<dbReference type="GO" id="GO:0005829">
    <property type="term" value="C:cytosol"/>
    <property type="evidence" value="ECO:0007669"/>
    <property type="project" value="TreeGrafter"/>
</dbReference>
<comment type="caution">
    <text evidence="2">The sequence shown here is derived from an EMBL/GenBank/DDBJ whole genome shotgun (WGS) entry which is preliminary data.</text>
</comment>
<dbReference type="SUPFAM" id="SSF52540">
    <property type="entry name" value="P-loop containing nucleoside triphosphate hydrolases"/>
    <property type="match status" value="1"/>
</dbReference>